<evidence type="ECO:0000256" key="12">
    <source>
        <dbReference type="SAM" id="Phobius"/>
    </source>
</evidence>
<dbReference type="InterPro" id="IPR033885">
    <property type="entry name" value="AlkB/XylM"/>
</dbReference>
<keyword evidence="5 12" id="KW-0812">Transmembrane</keyword>
<dbReference type="Pfam" id="PF00487">
    <property type="entry name" value="FA_desaturase"/>
    <property type="match status" value="1"/>
</dbReference>
<organism evidence="14 15">
    <name type="scientific">Panacagrimonas perspica</name>
    <dbReference type="NCBI Taxonomy" id="381431"/>
    <lineage>
        <taxon>Bacteria</taxon>
        <taxon>Pseudomonadati</taxon>
        <taxon>Pseudomonadota</taxon>
        <taxon>Gammaproteobacteria</taxon>
        <taxon>Nevskiales</taxon>
        <taxon>Nevskiaceae</taxon>
        <taxon>Panacagrimonas</taxon>
    </lineage>
</organism>
<dbReference type="GO" id="GO:0005886">
    <property type="term" value="C:plasma membrane"/>
    <property type="evidence" value="ECO:0007669"/>
    <property type="project" value="UniProtKB-SubCell"/>
</dbReference>
<evidence type="ECO:0000256" key="7">
    <source>
        <dbReference type="ARBA" id="ARBA00022989"/>
    </source>
</evidence>
<gene>
    <name evidence="14" type="ORF">DFR24_0649</name>
</gene>
<evidence type="ECO:0000256" key="1">
    <source>
        <dbReference type="ARBA" id="ARBA00004429"/>
    </source>
</evidence>
<feature type="transmembrane region" description="Helical" evidence="12">
    <location>
        <begin position="83"/>
        <end position="105"/>
    </location>
</feature>
<feature type="transmembrane region" description="Helical" evidence="12">
    <location>
        <begin position="334"/>
        <end position="352"/>
    </location>
</feature>
<evidence type="ECO:0000256" key="5">
    <source>
        <dbReference type="ARBA" id="ARBA00022692"/>
    </source>
</evidence>
<keyword evidence="9" id="KW-0408">Iron</keyword>
<dbReference type="InterPro" id="IPR005804">
    <property type="entry name" value="FA_desaturase_dom"/>
</dbReference>
<reference evidence="14 15" key="1">
    <citation type="submission" date="2019-03" db="EMBL/GenBank/DDBJ databases">
        <title>Genomic Encyclopedia of Type Strains, Phase IV (KMG-IV): sequencing the most valuable type-strain genomes for metagenomic binning, comparative biology and taxonomic classification.</title>
        <authorList>
            <person name="Goeker M."/>
        </authorList>
    </citation>
    <scope>NUCLEOTIDE SEQUENCE [LARGE SCALE GENOMIC DNA]</scope>
    <source>
        <strain evidence="14 15">DSM 26377</strain>
    </source>
</reference>
<evidence type="ECO:0000256" key="2">
    <source>
        <dbReference type="ARBA" id="ARBA00010823"/>
    </source>
</evidence>
<feature type="transmembrane region" description="Helical" evidence="12">
    <location>
        <begin position="233"/>
        <end position="262"/>
    </location>
</feature>
<name>A0A4R7PB30_9GAMM</name>
<evidence type="ECO:0000313" key="15">
    <source>
        <dbReference type="Proteomes" id="UP000295341"/>
    </source>
</evidence>
<dbReference type="CDD" id="cd03512">
    <property type="entry name" value="Alkane-hydroxylase"/>
    <property type="match status" value="1"/>
</dbReference>
<dbReference type="PANTHER" id="PTHR38674">
    <property type="entry name" value="ALKANE 1-MONOOXYGENASE 1"/>
    <property type="match status" value="1"/>
</dbReference>
<dbReference type="AlphaFoldDB" id="A0A4R7PB30"/>
<keyword evidence="3" id="KW-1003">Cell membrane</keyword>
<protein>
    <submittedName>
        <fullName evidence="14">Alkane 1-monooxygenase</fullName>
    </submittedName>
</protein>
<dbReference type="GO" id="GO:0006629">
    <property type="term" value="P:lipid metabolic process"/>
    <property type="evidence" value="ECO:0007669"/>
    <property type="project" value="InterPro"/>
</dbReference>
<comment type="caution">
    <text evidence="14">The sequence shown here is derived from an EMBL/GenBank/DDBJ whole genome shotgun (WGS) entry which is preliminary data.</text>
</comment>
<keyword evidence="6" id="KW-0479">Metal-binding</keyword>
<dbReference type="PANTHER" id="PTHR38674:SF1">
    <property type="entry name" value="ALKANE 1-MONOOXYGENASE 1"/>
    <property type="match status" value="1"/>
</dbReference>
<keyword evidence="7 12" id="KW-1133">Transmembrane helix</keyword>
<proteinExistence type="inferred from homology"/>
<feature type="domain" description="Fatty acid desaturase" evidence="13">
    <location>
        <begin position="113"/>
        <end position="338"/>
    </location>
</feature>
<evidence type="ECO:0000313" key="14">
    <source>
        <dbReference type="EMBL" id="TDU31285.1"/>
    </source>
</evidence>
<feature type="transmembrane region" description="Helical" evidence="12">
    <location>
        <begin position="43"/>
        <end position="63"/>
    </location>
</feature>
<dbReference type="Proteomes" id="UP000295341">
    <property type="component" value="Unassembled WGS sequence"/>
</dbReference>
<dbReference type="GO" id="GO:0046872">
    <property type="term" value="F:metal ion binding"/>
    <property type="evidence" value="ECO:0007669"/>
    <property type="project" value="UniProtKB-KW"/>
</dbReference>
<comment type="subcellular location">
    <subcellularLocation>
        <location evidence="1">Cell inner membrane</location>
        <topology evidence="1">Multi-pass membrane protein</topology>
    </subcellularLocation>
</comment>
<evidence type="ECO:0000256" key="6">
    <source>
        <dbReference type="ARBA" id="ARBA00022723"/>
    </source>
</evidence>
<sequence>MTTATLDTPNWTDSKKPLWMLGLLAPSLPFIFFGLTQLTGFGWLWWLGPVVFYGVIPVFDALIGDDTSNPPEAIVAQLESRPYYRWIVYAYIPLQWAATVLGAWVAVSGTLAWWEIAGLVTTIGIINGVGINTAHELGHKKEALERWLAKLTLAPVAYGHFFVEHNRGHHVRAATPEDAASSRMGETFWAFLPRTVMGSLRSAWELEAQRLERDGKSVWHWSNHNLQAWSMTVLLFGALTVWLGWAVLPFLIAQALFGLALLEVVNYLEHYGLLRQKTADGRYERVQPTHSWNSNNTVTNLLLYQLQRHSDHHANPTRRYQSLRHFDESPQLPSGYATLIPIAYFPFLWFWLMDKRVVAHYRGDLRLANLHPSKREALLKRYPPPADAVAS</sequence>
<dbReference type="GO" id="GO:0004497">
    <property type="term" value="F:monooxygenase activity"/>
    <property type="evidence" value="ECO:0007669"/>
    <property type="project" value="UniProtKB-KW"/>
</dbReference>
<evidence type="ECO:0000256" key="9">
    <source>
        <dbReference type="ARBA" id="ARBA00023004"/>
    </source>
</evidence>
<evidence type="ECO:0000256" key="10">
    <source>
        <dbReference type="ARBA" id="ARBA00023033"/>
    </source>
</evidence>
<evidence type="ECO:0000256" key="3">
    <source>
        <dbReference type="ARBA" id="ARBA00022475"/>
    </source>
</evidence>
<evidence type="ECO:0000256" key="4">
    <source>
        <dbReference type="ARBA" id="ARBA00022519"/>
    </source>
</evidence>
<evidence type="ECO:0000256" key="11">
    <source>
        <dbReference type="ARBA" id="ARBA00023136"/>
    </source>
</evidence>
<keyword evidence="4" id="KW-0997">Cell inner membrane</keyword>
<feature type="transmembrane region" description="Helical" evidence="12">
    <location>
        <begin position="18"/>
        <end position="37"/>
    </location>
</feature>
<keyword evidence="15" id="KW-1185">Reference proteome</keyword>
<feature type="transmembrane region" description="Helical" evidence="12">
    <location>
        <begin position="111"/>
        <end position="131"/>
    </location>
</feature>
<evidence type="ECO:0000256" key="8">
    <source>
        <dbReference type="ARBA" id="ARBA00023002"/>
    </source>
</evidence>
<keyword evidence="11 12" id="KW-0472">Membrane</keyword>
<keyword evidence="10 14" id="KW-0503">Monooxygenase</keyword>
<dbReference type="OrthoDB" id="4759734at2"/>
<keyword evidence="8" id="KW-0560">Oxidoreductase</keyword>
<comment type="similarity">
    <text evidence="2">Belongs to the fatty acid desaturase type 1 family. AlkB subfamily.</text>
</comment>
<dbReference type="RefSeq" id="WP_133879887.1">
    <property type="nucleotide sequence ID" value="NZ_MWIN01000014.1"/>
</dbReference>
<dbReference type="EMBL" id="SOBT01000008">
    <property type="protein sequence ID" value="TDU31285.1"/>
    <property type="molecule type" value="Genomic_DNA"/>
</dbReference>
<evidence type="ECO:0000259" key="13">
    <source>
        <dbReference type="Pfam" id="PF00487"/>
    </source>
</evidence>
<accession>A0A4R7PB30</accession>